<accession>C4WH27</accession>
<dbReference type="CDD" id="cd13651">
    <property type="entry name" value="PBP2_ThiY"/>
    <property type="match status" value="1"/>
</dbReference>
<dbReference type="AlphaFoldDB" id="C4WH27"/>
<dbReference type="Gene3D" id="3.40.190.10">
    <property type="entry name" value="Periplasmic binding protein-like II"/>
    <property type="match status" value="2"/>
</dbReference>
<sequence length="339" mass="36925">MDRNHARLCRPCSGANPMKKTAFAALFGLALTAATSAHADDKLKLILDWYVNPDHGPIIVADKLGYFKDAGLDVEIVAPADASTPTKMVAAGQADLAVSYQQQVHLQVHEGLPLVRVGTLIDSPLNCLMARDDGSVNSIADLKGKKIGYSVAGVEETLLGTILGQHGVKLSDVELINVNFSLAPSLMSKQVDAVMGAYRNVELNQMAVEGVPGKCFFVEEEGVPVYDELVYVAATTRLDAAEKDKISRFLSATEKAAQYIVNHPDKGFELFSSYSTELKDELNQRAWKDTVARFSRAPASLDTGRWRRYEAYLKEHNLVPSILPVEKFAIDVNAEGSKS</sequence>
<dbReference type="EMBL" id="ACQA01000001">
    <property type="protein sequence ID" value="EEQ94891.1"/>
    <property type="molecule type" value="Genomic_DNA"/>
</dbReference>
<name>C4WH27_9HYPH</name>
<dbReference type="HOGENOM" id="CLU_028871_6_2_5"/>
<feature type="domain" description="SsuA/THI5-like" evidence="2">
    <location>
        <begin position="52"/>
        <end position="266"/>
    </location>
</feature>
<evidence type="ECO:0000313" key="4">
    <source>
        <dbReference type="Proteomes" id="UP000004386"/>
    </source>
</evidence>
<dbReference type="InterPro" id="IPR027939">
    <property type="entry name" value="NMT1/THI5"/>
</dbReference>
<dbReference type="GO" id="GO:0009228">
    <property type="term" value="P:thiamine biosynthetic process"/>
    <property type="evidence" value="ECO:0007669"/>
    <property type="project" value="InterPro"/>
</dbReference>
<protein>
    <submittedName>
        <fullName evidence="3">NMT1/THI5-like domain-containing protein</fullName>
    </submittedName>
</protein>
<keyword evidence="1" id="KW-0732">Signal</keyword>
<dbReference type="PANTHER" id="PTHR31528:SF3">
    <property type="entry name" value="THIAMINE BIOSYNTHESIS PROTEIN HI_0357-RELATED"/>
    <property type="match status" value="1"/>
</dbReference>
<reference evidence="3 4" key="1">
    <citation type="submission" date="2009-05" db="EMBL/GenBank/DDBJ databases">
        <authorList>
            <person name="Setubal J.C."/>
            <person name="Boyle S."/>
            <person name="Crasta O.R."/>
            <person name="Gillespie J.J."/>
            <person name="Kenyon R.W."/>
            <person name="Lu J."/>
            <person name="Mane S."/>
            <person name="Nagrani S."/>
            <person name="Shallom J.M."/>
            <person name="Shallom S."/>
            <person name="Shukla M."/>
            <person name="Snyder E.E."/>
            <person name="Sobral B.W."/>
            <person name="Wattam A.R."/>
            <person name="Will R."/>
            <person name="Williams K."/>
            <person name="Yoo H."/>
            <person name="Munk C."/>
            <person name="Tapia R."/>
            <person name="Green L."/>
            <person name="Rogers Y."/>
            <person name="Detter J.C."/>
            <person name="Bruce D."/>
            <person name="Brettin T.S."/>
            <person name="Tsolis R."/>
        </authorList>
    </citation>
    <scope>NUCLEOTIDE SEQUENCE [LARGE SCALE GENOMIC DNA]</scope>
    <source>
        <strain evidence="3 4">LMG 3301</strain>
    </source>
</reference>
<dbReference type="PANTHER" id="PTHR31528">
    <property type="entry name" value="4-AMINO-5-HYDROXYMETHYL-2-METHYLPYRIMIDINE PHOSPHATE SYNTHASE THI11-RELATED"/>
    <property type="match status" value="1"/>
</dbReference>
<gene>
    <name evidence="3" type="ORF">OINT_1000225</name>
</gene>
<evidence type="ECO:0000313" key="3">
    <source>
        <dbReference type="EMBL" id="EEQ94891.1"/>
    </source>
</evidence>
<comment type="caution">
    <text evidence="3">The sequence shown here is derived from an EMBL/GenBank/DDBJ whole genome shotgun (WGS) entry which is preliminary data.</text>
</comment>
<organism evidence="3 4">
    <name type="scientific">Brucella intermedia LMG 3301</name>
    <dbReference type="NCBI Taxonomy" id="641118"/>
    <lineage>
        <taxon>Bacteria</taxon>
        <taxon>Pseudomonadati</taxon>
        <taxon>Pseudomonadota</taxon>
        <taxon>Alphaproteobacteria</taxon>
        <taxon>Hyphomicrobiales</taxon>
        <taxon>Brucellaceae</taxon>
        <taxon>Brucella/Ochrobactrum group</taxon>
        <taxon>Brucella</taxon>
    </lineage>
</organism>
<evidence type="ECO:0000259" key="2">
    <source>
        <dbReference type="Pfam" id="PF09084"/>
    </source>
</evidence>
<feature type="signal peptide" evidence="1">
    <location>
        <begin position="1"/>
        <end position="39"/>
    </location>
</feature>
<feature type="chain" id="PRO_5002945176" evidence="1">
    <location>
        <begin position="40"/>
        <end position="339"/>
    </location>
</feature>
<dbReference type="Pfam" id="PF09084">
    <property type="entry name" value="NMT1"/>
    <property type="match status" value="1"/>
</dbReference>
<evidence type="ECO:0000256" key="1">
    <source>
        <dbReference type="SAM" id="SignalP"/>
    </source>
</evidence>
<dbReference type="InterPro" id="IPR015168">
    <property type="entry name" value="SsuA/THI5"/>
</dbReference>
<dbReference type="Proteomes" id="UP000004386">
    <property type="component" value="Unassembled WGS sequence"/>
</dbReference>
<dbReference type="SUPFAM" id="SSF53850">
    <property type="entry name" value="Periplasmic binding protein-like II"/>
    <property type="match status" value="1"/>
</dbReference>
<proteinExistence type="predicted"/>